<reference evidence="7" key="1">
    <citation type="submission" date="2021-03" db="EMBL/GenBank/DDBJ databases">
        <authorList>
            <person name="Bekaert M."/>
        </authorList>
    </citation>
    <scope>NUCLEOTIDE SEQUENCE</scope>
</reference>
<evidence type="ECO:0000256" key="2">
    <source>
        <dbReference type="ARBA" id="ARBA00022692"/>
    </source>
</evidence>
<dbReference type="InterPro" id="IPR055288">
    <property type="entry name" value="NALCN_aux_factor_1/2"/>
</dbReference>
<keyword evidence="5" id="KW-0325">Glycoprotein</keyword>
<organism evidence="7 8">
    <name type="scientific">Mytilus edulis</name>
    <name type="common">Blue mussel</name>
    <dbReference type="NCBI Taxonomy" id="6550"/>
    <lineage>
        <taxon>Eukaryota</taxon>
        <taxon>Metazoa</taxon>
        <taxon>Spiralia</taxon>
        <taxon>Lophotrochozoa</taxon>
        <taxon>Mollusca</taxon>
        <taxon>Bivalvia</taxon>
        <taxon>Autobranchia</taxon>
        <taxon>Pteriomorphia</taxon>
        <taxon>Mytilida</taxon>
        <taxon>Mytiloidea</taxon>
        <taxon>Mytilidae</taxon>
        <taxon>Mytilinae</taxon>
        <taxon>Mytilus</taxon>
    </lineage>
</organism>
<dbReference type="Proteomes" id="UP000683360">
    <property type="component" value="Unassembled WGS sequence"/>
</dbReference>
<keyword evidence="3" id="KW-1133">Transmembrane helix</keyword>
<keyword evidence="4" id="KW-0472">Membrane</keyword>
<keyword evidence="2" id="KW-0812">Transmembrane</keyword>
<comment type="similarity">
    <text evidence="6">Belongs to the NALF family.</text>
</comment>
<gene>
    <name evidence="7" type="ORF">MEDL_7163</name>
</gene>
<dbReference type="GO" id="GO:0005886">
    <property type="term" value="C:plasma membrane"/>
    <property type="evidence" value="ECO:0007669"/>
    <property type="project" value="TreeGrafter"/>
</dbReference>
<comment type="subcellular location">
    <subcellularLocation>
        <location evidence="1">Membrane</location>
        <topology evidence="1">Multi-pass membrane protein</topology>
    </subcellularLocation>
</comment>
<protein>
    <submittedName>
        <fullName evidence="7">Uncharacterized protein</fullName>
    </submittedName>
</protein>
<evidence type="ECO:0000313" key="7">
    <source>
        <dbReference type="EMBL" id="CAG2192022.1"/>
    </source>
</evidence>
<evidence type="ECO:0000256" key="1">
    <source>
        <dbReference type="ARBA" id="ARBA00004141"/>
    </source>
</evidence>
<name>A0A8S3Q9V5_MYTED</name>
<dbReference type="GO" id="GO:0098703">
    <property type="term" value="P:calcium ion import across plasma membrane"/>
    <property type="evidence" value="ECO:0007669"/>
    <property type="project" value="TreeGrafter"/>
</dbReference>
<dbReference type="PANTHER" id="PTHR15819:SF11">
    <property type="entry name" value="MID1, ISOFORM A"/>
    <property type="match status" value="1"/>
</dbReference>
<dbReference type="OrthoDB" id="10047996at2759"/>
<evidence type="ECO:0000256" key="6">
    <source>
        <dbReference type="ARBA" id="ARBA00029445"/>
    </source>
</evidence>
<evidence type="ECO:0000256" key="4">
    <source>
        <dbReference type="ARBA" id="ARBA00023136"/>
    </source>
</evidence>
<keyword evidence="8" id="KW-1185">Reference proteome</keyword>
<dbReference type="GO" id="GO:0015275">
    <property type="term" value="F:stretch-activated, monoatomic cation-selective, calcium channel activity"/>
    <property type="evidence" value="ECO:0007669"/>
    <property type="project" value="TreeGrafter"/>
</dbReference>
<evidence type="ECO:0000313" key="8">
    <source>
        <dbReference type="Proteomes" id="UP000683360"/>
    </source>
</evidence>
<evidence type="ECO:0000256" key="3">
    <source>
        <dbReference type="ARBA" id="ARBA00022989"/>
    </source>
</evidence>
<dbReference type="PANTHER" id="PTHR15819">
    <property type="entry name" value="TRANSMEMBRANE PROTEIN FAM155"/>
    <property type="match status" value="1"/>
</dbReference>
<dbReference type="EMBL" id="CAJPWZ010000374">
    <property type="protein sequence ID" value="CAG2192022.1"/>
    <property type="molecule type" value="Genomic_DNA"/>
</dbReference>
<sequence>MSESDILTHIEGRNCVEILRKIECRDSLAEAMYNQFADLLTRMDCQKPYSVSWNCTNCLHSYKKWTCSRQFSLFHGDIEIPPCNDICENVQNRCPFFRPSINTVHAGEPSFLCKSLRKAANDSLSNNDQCYPACYLDFACSLPEIKPEVVTSNSSIPSNCCSHHICNFWTNVIGLFCLWLVRTFIQYMSIGLT</sequence>
<proteinExistence type="inferred from homology"/>
<comment type="caution">
    <text evidence="7">The sequence shown here is derived from an EMBL/GenBank/DDBJ whole genome shotgun (WGS) entry which is preliminary data.</text>
</comment>
<evidence type="ECO:0000256" key="5">
    <source>
        <dbReference type="ARBA" id="ARBA00023180"/>
    </source>
</evidence>
<accession>A0A8S3Q9V5</accession>
<dbReference type="AlphaFoldDB" id="A0A8S3Q9V5"/>